<dbReference type="EMBL" id="AUWY01000055">
    <property type="protein sequence ID" value="EQB32938.1"/>
    <property type="molecule type" value="Genomic_DNA"/>
</dbReference>
<dbReference type="RefSeq" id="WP_021317307.1">
    <property type="nucleotide sequence ID" value="NZ_AUWY01000055.1"/>
</dbReference>
<feature type="transmembrane region" description="Helical" evidence="1">
    <location>
        <begin position="6"/>
        <end position="27"/>
    </location>
</feature>
<organism evidence="2 3">
    <name type="scientific">Sphingobium ummariense RL-3</name>
    <dbReference type="NCBI Taxonomy" id="1346791"/>
    <lineage>
        <taxon>Bacteria</taxon>
        <taxon>Pseudomonadati</taxon>
        <taxon>Pseudomonadota</taxon>
        <taxon>Alphaproteobacteria</taxon>
        <taxon>Sphingomonadales</taxon>
        <taxon>Sphingomonadaceae</taxon>
        <taxon>Sphingobium</taxon>
    </lineage>
</organism>
<keyword evidence="1" id="KW-0472">Membrane</keyword>
<dbReference type="PATRIC" id="fig|1346791.3.peg.1346"/>
<evidence type="ECO:0000313" key="3">
    <source>
        <dbReference type="Proteomes" id="UP000015523"/>
    </source>
</evidence>
<protein>
    <submittedName>
        <fullName evidence="2">Uncharacterized protein</fullName>
    </submittedName>
</protein>
<reference evidence="2 3" key="1">
    <citation type="journal article" date="2013" name="Genome Announc.">
        <title>Draft Genome Sequence of Sphingobium ummariense Strain RL-3, a Hexachlorocyclohexane-Degrading Bacterium.</title>
        <authorList>
            <person name="Kohli P."/>
            <person name="Dua A."/>
            <person name="Sangwan N."/>
            <person name="Oldach P."/>
            <person name="Khurana J.P."/>
            <person name="Lal R."/>
        </authorList>
    </citation>
    <scope>NUCLEOTIDE SEQUENCE [LARGE SCALE GENOMIC DNA]</scope>
    <source>
        <strain evidence="2 3">RL-3</strain>
    </source>
</reference>
<sequence>MSTRFWLASAAMTASAIIGGFGLGVFATSPQKSVVSSEEWADASDEGSGAFAFAADTGDQQGPVEIRCTGCGPTLAERRRDAELAGMDADGMIDGSRDPEVRRYLAAEDTPLFIPADPPPPSPAHQLPSPVERFAMGDAATVRPASLPVAAAQAPPPVVATVPPQSR</sequence>
<keyword evidence="3" id="KW-1185">Reference proteome</keyword>
<evidence type="ECO:0000256" key="1">
    <source>
        <dbReference type="SAM" id="Phobius"/>
    </source>
</evidence>
<dbReference type="AlphaFoldDB" id="T0KHU6"/>
<accession>T0KHU6</accession>
<keyword evidence="1" id="KW-0812">Transmembrane</keyword>
<proteinExistence type="predicted"/>
<keyword evidence="1" id="KW-1133">Transmembrane helix</keyword>
<gene>
    <name evidence="2" type="ORF">M529_07060</name>
</gene>
<dbReference type="Proteomes" id="UP000015523">
    <property type="component" value="Unassembled WGS sequence"/>
</dbReference>
<name>T0KHU6_9SPHN</name>
<comment type="caution">
    <text evidence="2">The sequence shown here is derived from an EMBL/GenBank/DDBJ whole genome shotgun (WGS) entry which is preliminary data.</text>
</comment>
<evidence type="ECO:0000313" key="2">
    <source>
        <dbReference type="EMBL" id="EQB32938.1"/>
    </source>
</evidence>